<dbReference type="SUPFAM" id="SSF48403">
    <property type="entry name" value="Ankyrin repeat"/>
    <property type="match status" value="1"/>
</dbReference>
<gene>
    <name evidence="5" type="ORF">MGU_10913</name>
</gene>
<dbReference type="Proteomes" id="UP000031192">
    <property type="component" value="Unassembled WGS sequence"/>
</dbReference>
<dbReference type="InterPro" id="IPR036770">
    <property type="entry name" value="Ankyrin_rpt-contain_sf"/>
</dbReference>
<evidence type="ECO:0000256" key="2">
    <source>
        <dbReference type="ARBA" id="ARBA00023043"/>
    </source>
</evidence>
<dbReference type="InterPro" id="IPR002110">
    <property type="entry name" value="Ankyrin_rpt"/>
</dbReference>
<keyword evidence="6" id="KW-1185">Reference proteome</keyword>
<keyword evidence="2 3" id="KW-0040">ANK repeat</keyword>
<proteinExistence type="predicted"/>
<evidence type="ECO:0000256" key="4">
    <source>
        <dbReference type="SAM" id="MobiDB-lite"/>
    </source>
</evidence>
<protein>
    <submittedName>
        <fullName evidence="5">Pfs, NACHT and Ankyrin domain protein</fullName>
    </submittedName>
</protein>
<feature type="repeat" description="ANK" evidence="3">
    <location>
        <begin position="90"/>
        <end position="122"/>
    </location>
</feature>
<organism evidence="5 6">
    <name type="scientific">Metarhizium guizhouense (strain ARSEF 977)</name>
    <dbReference type="NCBI Taxonomy" id="1276136"/>
    <lineage>
        <taxon>Eukaryota</taxon>
        <taxon>Fungi</taxon>
        <taxon>Dikarya</taxon>
        <taxon>Ascomycota</taxon>
        <taxon>Pezizomycotina</taxon>
        <taxon>Sordariomycetes</taxon>
        <taxon>Hypocreomycetidae</taxon>
        <taxon>Hypocreales</taxon>
        <taxon>Clavicipitaceae</taxon>
        <taxon>Metarhizium</taxon>
    </lineage>
</organism>
<sequence>MERYAAEVWTGHAALTQASSEDIVRATVRFLEEEATFQRWAQLYQADRDWDDDPGPPRGSRLYYACFDGLIAPARDLIGKGADVNAQGGAYGNALYAASEEGHLEIIKLLLDKGADVNAQGGQYGKALQAALEEGHLEIVKLLQGRGAITSSSKLSVSRTPSNLAKKLRLMDTEPSDQTQ</sequence>
<name>A0A0B4G525_METGA</name>
<keyword evidence="1" id="KW-0677">Repeat</keyword>
<evidence type="ECO:0000256" key="3">
    <source>
        <dbReference type="PROSITE-ProRule" id="PRU00023"/>
    </source>
</evidence>
<dbReference type="SMART" id="SM00248">
    <property type="entry name" value="ANK"/>
    <property type="match status" value="3"/>
</dbReference>
<dbReference type="PROSITE" id="PS50088">
    <property type="entry name" value="ANK_REPEAT"/>
    <property type="match status" value="1"/>
</dbReference>
<feature type="region of interest" description="Disordered" evidence="4">
    <location>
        <begin position="160"/>
        <end position="180"/>
    </location>
</feature>
<dbReference type="PROSITE" id="PS50297">
    <property type="entry name" value="ANK_REP_REGION"/>
    <property type="match status" value="1"/>
</dbReference>
<dbReference type="PANTHER" id="PTHR24171">
    <property type="entry name" value="ANKYRIN REPEAT DOMAIN-CONTAINING PROTEIN 39-RELATED"/>
    <property type="match status" value="1"/>
</dbReference>
<dbReference type="EMBL" id="AZNH01000123">
    <property type="protein sequence ID" value="KID81740.1"/>
    <property type="molecule type" value="Genomic_DNA"/>
</dbReference>
<dbReference type="Gene3D" id="1.25.40.20">
    <property type="entry name" value="Ankyrin repeat-containing domain"/>
    <property type="match status" value="1"/>
</dbReference>
<evidence type="ECO:0000256" key="1">
    <source>
        <dbReference type="ARBA" id="ARBA00022737"/>
    </source>
</evidence>
<reference evidence="5 6" key="1">
    <citation type="journal article" date="2014" name="Proc. Natl. Acad. Sci. U.S.A.">
        <title>Trajectory and genomic determinants of fungal-pathogen speciation and host adaptation.</title>
        <authorList>
            <person name="Hu X."/>
            <person name="Xiao G."/>
            <person name="Zheng P."/>
            <person name="Shang Y."/>
            <person name="Su Y."/>
            <person name="Zhang X."/>
            <person name="Liu X."/>
            <person name="Zhan S."/>
            <person name="St Leger R.J."/>
            <person name="Wang C."/>
        </authorList>
    </citation>
    <scope>NUCLEOTIDE SEQUENCE [LARGE SCALE GENOMIC DNA]</scope>
    <source>
        <strain evidence="5 6">ARSEF 977</strain>
    </source>
</reference>
<accession>A0A0B4G525</accession>
<evidence type="ECO:0000313" key="5">
    <source>
        <dbReference type="EMBL" id="KID81740.1"/>
    </source>
</evidence>
<dbReference type="HOGENOM" id="CLU_000134_45_8_1"/>
<comment type="caution">
    <text evidence="5">The sequence shown here is derived from an EMBL/GenBank/DDBJ whole genome shotgun (WGS) entry which is preliminary data.</text>
</comment>
<evidence type="ECO:0000313" key="6">
    <source>
        <dbReference type="Proteomes" id="UP000031192"/>
    </source>
</evidence>
<dbReference type="AlphaFoldDB" id="A0A0B4G525"/>
<dbReference type="Pfam" id="PF12796">
    <property type="entry name" value="Ank_2"/>
    <property type="match status" value="1"/>
</dbReference>